<evidence type="ECO:0000313" key="2">
    <source>
        <dbReference type="Proteomes" id="UP000075502"/>
    </source>
</evidence>
<dbReference type="EMBL" id="JEME01002592">
    <property type="protein sequence ID" value="KYG03765.1"/>
    <property type="molecule type" value="Genomic_DNA"/>
</dbReference>
<name>A0A150TGE0_SORCE</name>
<proteinExistence type="predicted"/>
<evidence type="ECO:0000313" key="1">
    <source>
        <dbReference type="EMBL" id="KYG03765.1"/>
    </source>
</evidence>
<dbReference type="AlphaFoldDB" id="A0A150TGE0"/>
<sequence>MKLRAWLRQRLGLDGNVTSHIEAGERGVVRRFSDGGAQDVPWEDCVQVSVVWIGRDDRLLSRDPWYLMLHRLDRRTCSVARHEALQHALLDLMERRLPGFDRREAEAVLERSDARRTVLWQRASIACPRCSAVLVDAAQQDGLPWDRYVSCPRCGFAVGIGNQRIPSG</sequence>
<protein>
    <submittedName>
        <fullName evidence="1">Uncharacterized protein</fullName>
    </submittedName>
</protein>
<accession>A0A150TGE0</accession>
<comment type="caution">
    <text evidence="1">The sequence shown here is derived from an EMBL/GenBank/DDBJ whole genome shotgun (WGS) entry which is preliminary data.</text>
</comment>
<reference evidence="1 2" key="1">
    <citation type="submission" date="2014-02" db="EMBL/GenBank/DDBJ databases">
        <title>The small core and large imbalanced accessory genome model reveals a collaborative survival strategy of Sorangium cellulosum strains in nature.</title>
        <authorList>
            <person name="Han K."/>
            <person name="Peng R."/>
            <person name="Blom J."/>
            <person name="Li Y.-Z."/>
        </authorList>
    </citation>
    <scope>NUCLEOTIDE SEQUENCE [LARGE SCALE GENOMIC DNA]</scope>
    <source>
        <strain evidence="1 2">So0007-03</strain>
    </source>
</reference>
<gene>
    <name evidence="1" type="ORF">BE21_04390</name>
</gene>
<organism evidence="1 2">
    <name type="scientific">Sorangium cellulosum</name>
    <name type="common">Polyangium cellulosum</name>
    <dbReference type="NCBI Taxonomy" id="56"/>
    <lineage>
        <taxon>Bacteria</taxon>
        <taxon>Pseudomonadati</taxon>
        <taxon>Myxococcota</taxon>
        <taxon>Polyangia</taxon>
        <taxon>Polyangiales</taxon>
        <taxon>Polyangiaceae</taxon>
        <taxon>Sorangium</taxon>
    </lineage>
</organism>
<dbReference type="Proteomes" id="UP000075502">
    <property type="component" value="Unassembled WGS sequence"/>
</dbReference>